<evidence type="ECO:0000313" key="5">
    <source>
        <dbReference type="Proteomes" id="UP000532247"/>
    </source>
</evidence>
<proteinExistence type="predicted"/>
<dbReference type="AlphaFoldDB" id="A0A7Y4EZT8"/>
<evidence type="ECO:0000313" key="2">
    <source>
        <dbReference type="EMBL" id="NOI11907.1"/>
    </source>
</evidence>
<reference evidence="2 5" key="2">
    <citation type="submission" date="2019-09" db="EMBL/GenBank/DDBJ databases">
        <title>Draft genome sequencing and comparative genomics of hatchery-associated Vibrios.</title>
        <authorList>
            <person name="Kehlet-Delgado H."/>
            <person name="Mueller R.S."/>
        </authorList>
    </citation>
    <scope>NUCLEOTIDE SEQUENCE [LARGE SCALE GENOMIC DNA]</scope>
    <source>
        <strain evidence="2 5">081416A</strain>
    </source>
</reference>
<reference evidence="3 4" key="1">
    <citation type="submission" date="2017-12" db="EMBL/GenBank/DDBJ databases">
        <title>FDA dAtabase for Regulatory Grade micrObial Sequences (FDA-ARGOS): Supporting development and validation of Infectious Disease Dx tests.</title>
        <authorList>
            <person name="Hoffmann M."/>
            <person name="Allard M."/>
            <person name="Evans P."/>
            <person name="Brown E."/>
            <person name="Tallon L.J."/>
            <person name="Sadzewicz L."/>
            <person name="Sengamalay N."/>
            <person name="Ott S."/>
            <person name="Godinez A."/>
            <person name="Nagaraj S."/>
            <person name="Vavikolanu K."/>
            <person name="Aluvathingal J."/>
            <person name="Nadendla S."/>
            <person name="Hobson J."/>
            <person name="Sichtig H."/>
        </authorList>
    </citation>
    <scope>NUCLEOTIDE SEQUENCE [LARGE SCALE GENOMIC DNA]</scope>
    <source>
        <strain evidence="4">ATCC 17749</strain>
        <strain evidence="3">FDAARGOS_97</strain>
    </source>
</reference>
<accession>A0A7Y4EZT8</accession>
<reference evidence="1" key="3">
    <citation type="submission" date="2019-11" db="EMBL/GenBank/DDBJ databases">
        <authorList>
            <consortium name="PulseNet: The National Subtyping Network for Foodborne Disease Surveillance"/>
            <person name="Tarr C.L."/>
            <person name="Trees E."/>
            <person name="Katz L.S."/>
            <person name="Carleton-Romer H.A."/>
            <person name="Stroika S."/>
            <person name="Kucerova Z."/>
            <person name="Roache K.F."/>
            <person name="Sabol A.L."/>
            <person name="Besser J."/>
            <person name="Gerner-Smidt P."/>
        </authorList>
    </citation>
    <scope>NUCLEOTIDE SEQUENCE</scope>
    <source>
        <strain evidence="1">PNUSAV001129</strain>
    </source>
</reference>
<dbReference type="EMBL" id="LOSN02000001">
    <property type="protein sequence ID" value="PNP27897.1"/>
    <property type="molecule type" value="Genomic_DNA"/>
</dbReference>
<evidence type="ECO:0000313" key="1">
    <source>
        <dbReference type="EMBL" id="EGQ9136549.1"/>
    </source>
</evidence>
<gene>
    <name evidence="3" type="ORF">AL553_002305</name>
    <name evidence="2" type="ORF">F0254_24140</name>
    <name evidence="1" type="ORF">GHY86_15545</name>
</gene>
<name>A0A7Y4EZT8_VIBAL</name>
<sequence>MKKQPIGFSFEHLLDILTVNCIKRQVRHEAVNATPTTSLRFD</sequence>
<dbReference type="Proteomes" id="UP000532247">
    <property type="component" value="Unassembled WGS sequence"/>
</dbReference>
<organism evidence="2 5">
    <name type="scientific">Vibrio alginolyticus</name>
    <dbReference type="NCBI Taxonomy" id="663"/>
    <lineage>
        <taxon>Bacteria</taxon>
        <taxon>Pseudomonadati</taxon>
        <taxon>Pseudomonadota</taxon>
        <taxon>Gammaproteobacteria</taxon>
        <taxon>Vibrionales</taxon>
        <taxon>Vibrionaceae</taxon>
        <taxon>Vibrio</taxon>
    </lineage>
</organism>
<dbReference type="EMBL" id="VTYF01000024">
    <property type="protein sequence ID" value="NOI11907.1"/>
    <property type="molecule type" value="Genomic_DNA"/>
</dbReference>
<evidence type="ECO:0000313" key="3">
    <source>
        <dbReference type="EMBL" id="PNP27897.1"/>
    </source>
</evidence>
<dbReference type="EMBL" id="AAXMUW010000032">
    <property type="protein sequence ID" value="EGQ9136549.1"/>
    <property type="molecule type" value="Genomic_DNA"/>
</dbReference>
<keyword evidence="4" id="KW-1185">Reference proteome</keyword>
<dbReference type="Proteomes" id="UP000054316">
    <property type="component" value="Unassembled WGS sequence"/>
</dbReference>
<protein>
    <submittedName>
        <fullName evidence="2">SOS-response transcriptional repressor</fullName>
    </submittedName>
</protein>
<comment type="caution">
    <text evidence="2">The sequence shown here is derived from an EMBL/GenBank/DDBJ whole genome shotgun (WGS) entry which is preliminary data.</text>
</comment>
<dbReference type="Proteomes" id="UP000714625">
    <property type="component" value="Unassembled WGS sequence"/>
</dbReference>
<evidence type="ECO:0000313" key="4">
    <source>
        <dbReference type="Proteomes" id="UP000054316"/>
    </source>
</evidence>